<comment type="caution">
    <text evidence="3">The sequence shown here is derived from an EMBL/GenBank/DDBJ whole genome shotgun (WGS) entry which is preliminary data.</text>
</comment>
<dbReference type="Proteomes" id="UP000318380">
    <property type="component" value="Unassembled WGS sequence"/>
</dbReference>
<accession>A0A561BYA0</accession>
<evidence type="ECO:0000313" key="4">
    <source>
        <dbReference type="Proteomes" id="UP000318380"/>
    </source>
</evidence>
<evidence type="ECO:0000313" key="3">
    <source>
        <dbReference type="EMBL" id="TWD83808.1"/>
    </source>
</evidence>
<keyword evidence="2" id="KW-1133">Transmembrane helix</keyword>
<keyword evidence="4" id="KW-1185">Reference proteome</keyword>
<proteinExistence type="predicted"/>
<dbReference type="AlphaFoldDB" id="A0A561BYA0"/>
<dbReference type="RefSeq" id="WP_145810716.1">
    <property type="nucleotide sequence ID" value="NZ_VIVK01000001.1"/>
</dbReference>
<sequence length="73" mass="7624">MLPYLIALAGLAATIGVFTLLAAWSRRRGTAGAALGGAMAAYNEAYHTTAYATHQEQQSAADRKAQQGSPDDL</sequence>
<protein>
    <recommendedName>
        <fullName evidence="5">Secreted protein</fullName>
    </recommendedName>
</protein>
<reference evidence="3 4" key="1">
    <citation type="submission" date="2019-06" db="EMBL/GenBank/DDBJ databases">
        <title>Sequencing the genomes of 1000 actinobacteria strains.</title>
        <authorList>
            <person name="Klenk H.-P."/>
        </authorList>
    </citation>
    <scope>NUCLEOTIDE SEQUENCE [LARGE SCALE GENOMIC DNA]</scope>
    <source>
        <strain evidence="3 4">DSM 24683</strain>
    </source>
</reference>
<feature type="transmembrane region" description="Helical" evidence="2">
    <location>
        <begin position="6"/>
        <end position="24"/>
    </location>
</feature>
<organism evidence="3 4">
    <name type="scientific">Kribbella amoyensis</name>
    <dbReference type="NCBI Taxonomy" id="996641"/>
    <lineage>
        <taxon>Bacteria</taxon>
        <taxon>Bacillati</taxon>
        <taxon>Actinomycetota</taxon>
        <taxon>Actinomycetes</taxon>
        <taxon>Propionibacteriales</taxon>
        <taxon>Kribbellaceae</taxon>
        <taxon>Kribbella</taxon>
    </lineage>
</organism>
<evidence type="ECO:0000256" key="2">
    <source>
        <dbReference type="SAM" id="Phobius"/>
    </source>
</evidence>
<keyword evidence="2" id="KW-0472">Membrane</keyword>
<dbReference type="OrthoDB" id="9928714at2"/>
<evidence type="ECO:0000256" key="1">
    <source>
        <dbReference type="SAM" id="MobiDB-lite"/>
    </source>
</evidence>
<keyword evidence="2" id="KW-0812">Transmembrane</keyword>
<feature type="region of interest" description="Disordered" evidence="1">
    <location>
        <begin position="53"/>
        <end position="73"/>
    </location>
</feature>
<name>A0A561BYA0_9ACTN</name>
<evidence type="ECO:0008006" key="5">
    <source>
        <dbReference type="Google" id="ProtNLM"/>
    </source>
</evidence>
<gene>
    <name evidence="3" type="ORF">FB561_4977</name>
</gene>
<dbReference type="EMBL" id="VIVK01000001">
    <property type="protein sequence ID" value="TWD83808.1"/>
    <property type="molecule type" value="Genomic_DNA"/>
</dbReference>